<dbReference type="RefSeq" id="XP_027617144.1">
    <property type="nucleotide sequence ID" value="XM_027761343.1"/>
</dbReference>
<comment type="caution">
    <text evidence="3">The sequence shown here is derived from an EMBL/GenBank/DDBJ whole genome shotgun (WGS) entry which is preliminary data.</text>
</comment>
<reference evidence="3 4" key="1">
    <citation type="journal article" date="2018" name="Sci. Rep.">
        <title>Genome sequence of the cauliflower mushroom Sparassis crispa (Hanabiratake) and its association with beneficial usage.</title>
        <authorList>
            <person name="Kiyama R."/>
            <person name="Furutani Y."/>
            <person name="Kawaguchi K."/>
            <person name="Nakanishi T."/>
        </authorList>
    </citation>
    <scope>NUCLEOTIDE SEQUENCE [LARGE SCALE GENOMIC DNA]</scope>
</reference>
<feature type="transmembrane region" description="Helical" evidence="1">
    <location>
        <begin position="200"/>
        <end position="231"/>
    </location>
</feature>
<keyword evidence="1" id="KW-0472">Membrane</keyword>
<dbReference type="PANTHER" id="PTHR40465:SF1">
    <property type="entry name" value="DUF6534 DOMAIN-CONTAINING PROTEIN"/>
    <property type="match status" value="1"/>
</dbReference>
<keyword evidence="4" id="KW-1185">Reference proteome</keyword>
<feature type="domain" description="DUF6534" evidence="2">
    <location>
        <begin position="165"/>
        <end position="251"/>
    </location>
</feature>
<feature type="transmembrane region" description="Helical" evidence="1">
    <location>
        <begin position="118"/>
        <end position="142"/>
    </location>
</feature>
<dbReference type="Pfam" id="PF20152">
    <property type="entry name" value="DUF6534"/>
    <property type="match status" value="1"/>
</dbReference>
<feature type="transmembrane region" description="Helical" evidence="1">
    <location>
        <begin position="92"/>
        <end position="111"/>
    </location>
</feature>
<feature type="transmembrane region" description="Helical" evidence="1">
    <location>
        <begin position="154"/>
        <end position="180"/>
    </location>
</feature>
<dbReference type="AlphaFoldDB" id="A0A401GVG9"/>
<keyword evidence="1" id="KW-1133">Transmembrane helix</keyword>
<feature type="transmembrane region" description="Helical" evidence="1">
    <location>
        <begin position="47"/>
        <end position="72"/>
    </location>
</feature>
<proteinExistence type="predicted"/>
<keyword evidence="1" id="KW-0812">Transmembrane</keyword>
<protein>
    <recommendedName>
        <fullName evidence="2">DUF6534 domain-containing protein</fullName>
    </recommendedName>
</protein>
<accession>A0A401GVG9</accession>
<dbReference type="InterPro" id="IPR045339">
    <property type="entry name" value="DUF6534"/>
</dbReference>
<evidence type="ECO:0000259" key="2">
    <source>
        <dbReference type="Pfam" id="PF20152"/>
    </source>
</evidence>
<sequence>MAVPEVVAIAQGPLLGTLFTMLFYGVVSMQIFFYIRNYPRDRIVIKLAVATIWILETLHTAMSIEAIEYYLIRNYNNPIALSSTVWSFELTLILGFIIAYFVNMCFVWRIYLLSEKIWITVVLGILSTARVAIGLANCSLSFKYMQWHVFRAHVYSTMIVGWTLSVVVDCSIAATICYYLHTHRTGMQRTDTIINRLLMYTVNTGAITSVFAILVIISFTTITALAFVAFVQVQSKLYAISLLATFNSRRSIAGAANSTLATFDNFHSTHTPPVDISQNSAGYQMQHLKQMRPIEIEQTLQTISKAGSSEYTVRDADPYVNGSMAV</sequence>
<name>A0A401GVG9_9APHY</name>
<dbReference type="GeneID" id="38783148"/>
<feature type="transmembrane region" description="Helical" evidence="1">
    <location>
        <begin position="14"/>
        <end position="35"/>
    </location>
</feature>
<dbReference type="InParanoid" id="A0A401GVG9"/>
<evidence type="ECO:0000256" key="1">
    <source>
        <dbReference type="SAM" id="Phobius"/>
    </source>
</evidence>
<evidence type="ECO:0000313" key="3">
    <source>
        <dbReference type="EMBL" id="GBE86231.1"/>
    </source>
</evidence>
<dbReference type="Proteomes" id="UP000287166">
    <property type="component" value="Unassembled WGS sequence"/>
</dbReference>
<organism evidence="3 4">
    <name type="scientific">Sparassis crispa</name>
    <dbReference type="NCBI Taxonomy" id="139825"/>
    <lineage>
        <taxon>Eukaryota</taxon>
        <taxon>Fungi</taxon>
        <taxon>Dikarya</taxon>
        <taxon>Basidiomycota</taxon>
        <taxon>Agaricomycotina</taxon>
        <taxon>Agaricomycetes</taxon>
        <taxon>Polyporales</taxon>
        <taxon>Sparassidaceae</taxon>
        <taxon>Sparassis</taxon>
    </lineage>
</organism>
<evidence type="ECO:0000313" key="4">
    <source>
        <dbReference type="Proteomes" id="UP000287166"/>
    </source>
</evidence>
<gene>
    <name evidence="3" type="ORF">SCP_0901100</name>
</gene>
<dbReference type="PANTHER" id="PTHR40465">
    <property type="entry name" value="CHROMOSOME 1, WHOLE GENOME SHOTGUN SEQUENCE"/>
    <property type="match status" value="1"/>
</dbReference>
<dbReference type="EMBL" id="BFAD01000009">
    <property type="protein sequence ID" value="GBE86231.1"/>
    <property type="molecule type" value="Genomic_DNA"/>
</dbReference>
<dbReference type="STRING" id="139825.A0A401GVG9"/>
<dbReference type="OrthoDB" id="2797442at2759"/>